<evidence type="ECO:0000313" key="3">
    <source>
        <dbReference type="Proteomes" id="UP001221757"/>
    </source>
</evidence>
<dbReference type="Proteomes" id="UP001221757">
    <property type="component" value="Unassembled WGS sequence"/>
</dbReference>
<name>A0AAD7G0S8_MYCRO</name>
<accession>A0AAD7G0S8</accession>
<feature type="region of interest" description="Disordered" evidence="1">
    <location>
        <begin position="36"/>
        <end position="90"/>
    </location>
</feature>
<gene>
    <name evidence="2" type="ORF">B0H17DRAFT_1186022</name>
</gene>
<feature type="compositionally biased region" description="Acidic residues" evidence="1">
    <location>
        <begin position="57"/>
        <end position="73"/>
    </location>
</feature>
<keyword evidence="3" id="KW-1185">Reference proteome</keyword>
<sequence>MPEEVRQWKEGYSSHDHARILPMHGDFIDAMHDAEVPTSQLGINQPRTWSKSPREERDEEEVEYESSDEDSEDGVPREFEGLVRKSEDGRSKERTTRLLREWYNSLKPADSDRGITIASPEFRVSRTLITEVRRLWIHLLFHKDIRIEPSTINTYGPGSIHDCELGDTQPDLLGTVFVGLGDTSASPSDGLHSFSLEGPKWLVTHATGRLGPWWSFKKWVQGDEDAIPPQPRTERKTQLAYALVLLPKWKLARKRATADDLEEGGRPK</sequence>
<dbReference type="EMBL" id="JARKIE010000311">
    <property type="protein sequence ID" value="KAJ7655425.1"/>
    <property type="molecule type" value="Genomic_DNA"/>
</dbReference>
<proteinExistence type="predicted"/>
<protein>
    <submittedName>
        <fullName evidence="2">Uncharacterized protein</fullName>
    </submittedName>
</protein>
<organism evidence="2 3">
    <name type="scientific">Mycena rosella</name>
    <name type="common">Pink bonnet</name>
    <name type="synonym">Agaricus rosellus</name>
    <dbReference type="NCBI Taxonomy" id="1033263"/>
    <lineage>
        <taxon>Eukaryota</taxon>
        <taxon>Fungi</taxon>
        <taxon>Dikarya</taxon>
        <taxon>Basidiomycota</taxon>
        <taxon>Agaricomycotina</taxon>
        <taxon>Agaricomycetes</taxon>
        <taxon>Agaricomycetidae</taxon>
        <taxon>Agaricales</taxon>
        <taxon>Marasmiineae</taxon>
        <taxon>Mycenaceae</taxon>
        <taxon>Mycena</taxon>
    </lineage>
</organism>
<feature type="compositionally biased region" description="Polar residues" evidence="1">
    <location>
        <begin position="37"/>
        <end position="51"/>
    </location>
</feature>
<evidence type="ECO:0000256" key="1">
    <source>
        <dbReference type="SAM" id="MobiDB-lite"/>
    </source>
</evidence>
<reference evidence="2" key="1">
    <citation type="submission" date="2023-03" db="EMBL/GenBank/DDBJ databases">
        <title>Massive genome expansion in bonnet fungi (Mycena s.s.) driven by repeated elements and novel gene families across ecological guilds.</title>
        <authorList>
            <consortium name="Lawrence Berkeley National Laboratory"/>
            <person name="Harder C.B."/>
            <person name="Miyauchi S."/>
            <person name="Viragh M."/>
            <person name="Kuo A."/>
            <person name="Thoen E."/>
            <person name="Andreopoulos B."/>
            <person name="Lu D."/>
            <person name="Skrede I."/>
            <person name="Drula E."/>
            <person name="Henrissat B."/>
            <person name="Morin E."/>
            <person name="Kohler A."/>
            <person name="Barry K."/>
            <person name="LaButti K."/>
            <person name="Morin E."/>
            <person name="Salamov A."/>
            <person name="Lipzen A."/>
            <person name="Mereny Z."/>
            <person name="Hegedus B."/>
            <person name="Baldrian P."/>
            <person name="Stursova M."/>
            <person name="Weitz H."/>
            <person name="Taylor A."/>
            <person name="Grigoriev I.V."/>
            <person name="Nagy L.G."/>
            <person name="Martin F."/>
            <person name="Kauserud H."/>
        </authorList>
    </citation>
    <scope>NUCLEOTIDE SEQUENCE</scope>
    <source>
        <strain evidence="2">CBHHK067</strain>
    </source>
</reference>
<dbReference type="AlphaFoldDB" id="A0AAD7G0S8"/>
<feature type="compositionally biased region" description="Basic and acidic residues" evidence="1">
    <location>
        <begin position="74"/>
        <end position="90"/>
    </location>
</feature>
<evidence type="ECO:0000313" key="2">
    <source>
        <dbReference type="EMBL" id="KAJ7655425.1"/>
    </source>
</evidence>
<comment type="caution">
    <text evidence="2">The sequence shown here is derived from an EMBL/GenBank/DDBJ whole genome shotgun (WGS) entry which is preliminary data.</text>
</comment>